<organism evidence="2 3">
    <name type="scientific">Iphiclides podalirius</name>
    <name type="common">scarce swallowtail</name>
    <dbReference type="NCBI Taxonomy" id="110791"/>
    <lineage>
        <taxon>Eukaryota</taxon>
        <taxon>Metazoa</taxon>
        <taxon>Ecdysozoa</taxon>
        <taxon>Arthropoda</taxon>
        <taxon>Hexapoda</taxon>
        <taxon>Insecta</taxon>
        <taxon>Pterygota</taxon>
        <taxon>Neoptera</taxon>
        <taxon>Endopterygota</taxon>
        <taxon>Lepidoptera</taxon>
        <taxon>Glossata</taxon>
        <taxon>Ditrysia</taxon>
        <taxon>Papilionoidea</taxon>
        <taxon>Papilionidae</taxon>
        <taxon>Papilioninae</taxon>
        <taxon>Iphiclides</taxon>
    </lineage>
</organism>
<evidence type="ECO:0000256" key="1">
    <source>
        <dbReference type="SAM" id="MobiDB-lite"/>
    </source>
</evidence>
<gene>
    <name evidence="2" type="ORF">IPOD504_LOCUS3248</name>
</gene>
<reference evidence="2" key="1">
    <citation type="submission" date="2022-03" db="EMBL/GenBank/DDBJ databases">
        <authorList>
            <person name="Martin H S."/>
        </authorList>
    </citation>
    <scope>NUCLEOTIDE SEQUENCE</scope>
</reference>
<protein>
    <submittedName>
        <fullName evidence="2">Uncharacterized protein</fullName>
    </submittedName>
</protein>
<proteinExistence type="predicted"/>
<name>A0ABN8HXY8_9NEOP</name>
<dbReference type="Proteomes" id="UP000837857">
    <property type="component" value="Chromosome 13"/>
</dbReference>
<feature type="non-terminal residue" evidence="2">
    <location>
        <position position="70"/>
    </location>
</feature>
<sequence>MVNALKVEEGKLITGKVSLFSTLLQIALRFGTSASGAAKQAIAQLVRPIDHAQSGPTPRPIDNTAARRSG</sequence>
<dbReference type="EMBL" id="OW152825">
    <property type="protein sequence ID" value="CAH2041564.1"/>
    <property type="molecule type" value="Genomic_DNA"/>
</dbReference>
<accession>A0ABN8HXY8</accession>
<evidence type="ECO:0000313" key="2">
    <source>
        <dbReference type="EMBL" id="CAH2041564.1"/>
    </source>
</evidence>
<feature type="region of interest" description="Disordered" evidence="1">
    <location>
        <begin position="49"/>
        <end position="70"/>
    </location>
</feature>
<keyword evidence="3" id="KW-1185">Reference proteome</keyword>
<evidence type="ECO:0000313" key="3">
    <source>
        <dbReference type="Proteomes" id="UP000837857"/>
    </source>
</evidence>